<sequence length="60" mass="6721">MLVPGGVPCFSPPRFSFFPFSRVVGGNALRAKRQEQNKHGNKKTESAKMVEIGRFQIQTL</sequence>
<accession>A0A2M7TMD0</accession>
<evidence type="ECO:0000313" key="1">
    <source>
        <dbReference type="EMBL" id="PIZ48423.1"/>
    </source>
</evidence>
<protein>
    <submittedName>
        <fullName evidence="1">Uncharacterized protein</fullName>
    </submittedName>
</protein>
<dbReference type="AlphaFoldDB" id="A0A2M7TMD0"/>
<evidence type="ECO:0000313" key="2">
    <source>
        <dbReference type="Proteomes" id="UP000229753"/>
    </source>
</evidence>
<dbReference type="EMBL" id="PFNO01000122">
    <property type="protein sequence ID" value="PIZ48423.1"/>
    <property type="molecule type" value="Genomic_DNA"/>
</dbReference>
<proteinExistence type="predicted"/>
<gene>
    <name evidence="1" type="ORF">COY29_03845</name>
</gene>
<reference evidence="2" key="1">
    <citation type="submission" date="2017-09" db="EMBL/GenBank/DDBJ databases">
        <title>Depth-based differentiation of microbial function through sediment-hosted aquifers and enrichment of novel symbionts in the deep terrestrial subsurface.</title>
        <authorList>
            <person name="Probst A.J."/>
            <person name="Ladd B."/>
            <person name="Jarett J.K."/>
            <person name="Geller-Mcgrath D.E."/>
            <person name="Sieber C.M.K."/>
            <person name="Emerson J.B."/>
            <person name="Anantharaman K."/>
            <person name="Thomas B.C."/>
            <person name="Malmstrom R."/>
            <person name="Stieglmeier M."/>
            <person name="Klingl A."/>
            <person name="Woyke T."/>
            <person name="Ryan C.M."/>
            <person name="Banfield J.F."/>
        </authorList>
    </citation>
    <scope>NUCLEOTIDE SEQUENCE [LARGE SCALE GENOMIC DNA]</scope>
</reference>
<name>A0A2M7TMD0_9BACT</name>
<comment type="caution">
    <text evidence="1">The sequence shown here is derived from an EMBL/GenBank/DDBJ whole genome shotgun (WGS) entry which is preliminary data.</text>
</comment>
<dbReference type="Proteomes" id="UP000229753">
    <property type="component" value="Unassembled WGS sequence"/>
</dbReference>
<organism evidence="1 2">
    <name type="scientific">Candidatus Woesebacteria bacterium CG_4_10_14_0_2_um_filter_39_14</name>
    <dbReference type="NCBI Taxonomy" id="1975054"/>
    <lineage>
        <taxon>Bacteria</taxon>
        <taxon>Candidatus Woeseibacteriota</taxon>
    </lineage>
</organism>